<evidence type="ECO:0000313" key="3">
    <source>
        <dbReference type="EMBL" id="ONH69693.1"/>
    </source>
</evidence>
<dbReference type="Proteomes" id="UP000189513">
    <property type="component" value="Unassembled WGS sequence"/>
</dbReference>
<proteinExistence type="predicted"/>
<keyword evidence="1" id="KW-0175">Coiled coil</keyword>
<dbReference type="AlphaFoldDB" id="A0A1V2LCV0"/>
<evidence type="ECO:0000313" key="4">
    <source>
        <dbReference type="Proteomes" id="UP000189513"/>
    </source>
</evidence>
<evidence type="ECO:0000256" key="1">
    <source>
        <dbReference type="SAM" id="Coils"/>
    </source>
</evidence>
<name>A0A1V2LCV0_CYBFA</name>
<dbReference type="VEuPathDB" id="FungiDB:BON22_0823"/>
<feature type="coiled-coil region" evidence="1">
    <location>
        <begin position="167"/>
        <end position="260"/>
    </location>
</feature>
<evidence type="ECO:0000256" key="2">
    <source>
        <dbReference type="SAM" id="MobiDB-lite"/>
    </source>
</evidence>
<reference evidence="4" key="1">
    <citation type="journal article" date="2017" name="Genome Announc.">
        <title>Genome sequences of Cyberlindnera fabianii 65, Pichia kudriavzevii 129, and Saccharomyces cerevisiae 131 isolated from fermented masau fruits in Zimbabwe.</title>
        <authorList>
            <person name="van Rijswijck I.M.H."/>
            <person name="Derks M.F.L."/>
            <person name="Abee T."/>
            <person name="de Ridder D."/>
            <person name="Smid E.J."/>
        </authorList>
    </citation>
    <scope>NUCLEOTIDE SEQUENCE [LARGE SCALE GENOMIC DNA]</scope>
    <source>
        <strain evidence="4">65</strain>
    </source>
</reference>
<keyword evidence="4" id="KW-1185">Reference proteome</keyword>
<protein>
    <submittedName>
        <fullName evidence="3">Uncharacterized protein</fullName>
    </submittedName>
</protein>
<sequence>MIDKSDCISITDKTFDLSLDDPLSDASFTAVDSVSDQNLGETTMGGSPPKSKFHTILTDPTVSKFNNSESQQFKGLESRWNLHLPPVNQVNRTTTASGSNGTDSSQKATVTTVTTAPSIETMERLRKSIRQLTRISGNTVGSVSQDMDLTALVEMVSKLTDAAEYKMRFLNKNYSFLESVYDTARRELEGAKAELVRSNNKIRALENELCECAQREVATRQQLNKKEQNLQETDHAHEVIERQQREIKEYKLFIKQMMERDT</sequence>
<comment type="caution">
    <text evidence="3">The sequence shown here is derived from an EMBL/GenBank/DDBJ whole genome shotgun (WGS) entry which is preliminary data.</text>
</comment>
<feature type="region of interest" description="Disordered" evidence="2">
    <location>
        <begin position="89"/>
        <end position="112"/>
    </location>
</feature>
<organism evidence="3 4">
    <name type="scientific">Cyberlindnera fabianii</name>
    <name type="common">Yeast</name>
    <name type="synonym">Hansenula fabianii</name>
    <dbReference type="NCBI Taxonomy" id="36022"/>
    <lineage>
        <taxon>Eukaryota</taxon>
        <taxon>Fungi</taxon>
        <taxon>Dikarya</taxon>
        <taxon>Ascomycota</taxon>
        <taxon>Saccharomycotina</taxon>
        <taxon>Saccharomycetes</taxon>
        <taxon>Phaffomycetales</taxon>
        <taxon>Phaffomycetaceae</taxon>
        <taxon>Cyberlindnera</taxon>
    </lineage>
</organism>
<dbReference type="EMBL" id="MPUK01000001">
    <property type="protein sequence ID" value="ONH69693.1"/>
    <property type="molecule type" value="Genomic_DNA"/>
</dbReference>
<accession>A0A1V2LCV0</accession>
<gene>
    <name evidence="3" type="ORF">BON22_0823</name>
</gene>